<keyword evidence="1" id="KW-0732">Signal</keyword>
<sequence>MKNIYAILSLVVLGFVFVNCGGSDSDDPATITDQQKAAKALKDGSPWAVVSVDAKPDGADAEALDGLEFSFGTTGSGVDIAPASFESDGVEALASDPGATWNWDGAGIGTIKLNHAFTTRLTNVQVLPNLDAPTSVKVTFELASIGGRTEGVGEYTVTLE</sequence>
<feature type="signal peptide" evidence="1">
    <location>
        <begin position="1"/>
        <end position="21"/>
    </location>
</feature>
<dbReference type="OrthoDB" id="9782752at2"/>
<name>A0A364XV36_9BACT</name>
<evidence type="ECO:0000313" key="3">
    <source>
        <dbReference type="Proteomes" id="UP000251889"/>
    </source>
</evidence>
<keyword evidence="3" id="KW-1185">Reference proteome</keyword>
<evidence type="ECO:0000313" key="2">
    <source>
        <dbReference type="EMBL" id="RAV98200.1"/>
    </source>
</evidence>
<gene>
    <name evidence="2" type="ORF">DQQ10_24660</name>
</gene>
<organism evidence="2 3">
    <name type="scientific">Pseudochryseolinea flava</name>
    <dbReference type="NCBI Taxonomy" id="2059302"/>
    <lineage>
        <taxon>Bacteria</taxon>
        <taxon>Pseudomonadati</taxon>
        <taxon>Bacteroidota</taxon>
        <taxon>Cytophagia</taxon>
        <taxon>Cytophagales</taxon>
        <taxon>Fulvivirgaceae</taxon>
        <taxon>Pseudochryseolinea</taxon>
    </lineage>
</organism>
<dbReference type="RefSeq" id="WP_112749612.1">
    <property type="nucleotide sequence ID" value="NZ_QMFY01000020.1"/>
</dbReference>
<dbReference type="Proteomes" id="UP000251889">
    <property type="component" value="Unassembled WGS sequence"/>
</dbReference>
<feature type="chain" id="PRO_5016693585" evidence="1">
    <location>
        <begin position="22"/>
        <end position="160"/>
    </location>
</feature>
<dbReference type="AlphaFoldDB" id="A0A364XV36"/>
<dbReference type="EMBL" id="QMFY01000020">
    <property type="protein sequence ID" value="RAV98200.1"/>
    <property type="molecule type" value="Genomic_DNA"/>
</dbReference>
<accession>A0A364XV36</accession>
<reference evidence="2 3" key="1">
    <citation type="submission" date="2018-06" db="EMBL/GenBank/DDBJ databases">
        <title>Chryseolinea flavus sp. nov., a member of the phylum Bacteroidetes isolated from soil.</title>
        <authorList>
            <person name="Li Y."/>
            <person name="Wang J."/>
        </authorList>
    </citation>
    <scope>NUCLEOTIDE SEQUENCE [LARGE SCALE GENOMIC DNA]</scope>
    <source>
        <strain evidence="2 3">SDU1-6</strain>
    </source>
</reference>
<comment type="caution">
    <text evidence="2">The sequence shown here is derived from an EMBL/GenBank/DDBJ whole genome shotgun (WGS) entry which is preliminary data.</text>
</comment>
<evidence type="ECO:0000256" key="1">
    <source>
        <dbReference type="SAM" id="SignalP"/>
    </source>
</evidence>
<proteinExistence type="predicted"/>
<protein>
    <submittedName>
        <fullName evidence="2">Uncharacterized protein</fullName>
    </submittedName>
</protein>